<keyword evidence="4" id="KW-0234">DNA repair</keyword>
<name>A0A8C9FFB0_PAVCR</name>
<dbReference type="Ensembl" id="ENSPSTT00000014570.1">
    <property type="protein sequence ID" value="ENSPSTP00000013884.1"/>
    <property type="gene ID" value="ENSPSTG00000009809.1"/>
</dbReference>
<sequence length="112" mass="11820">MERSCGMDTSGPGSAAEEEEEKAPEQRPRTRSNPEGAEDRALSAQSSVGNRSEGEGEAASSEDSPQGTAAPDGTAWPGPAHPPPEVQVKTPRVNCPEKVLQDQRAEHLAEDD</sequence>
<evidence type="ECO:0008006" key="9">
    <source>
        <dbReference type="Google" id="ProtNLM"/>
    </source>
</evidence>
<keyword evidence="8" id="KW-1185">Reference proteome</keyword>
<feature type="region of interest" description="Disordered" evidence="6">
    <location>
        <begin position="1"/>
        <end position="96"/>
    </location>
</feature>
<evidence type="ECO:0000313" key="8">
    <source>
        <dbReference type="Proteomes" id="UP000694428"/>
    </source>
</evidence>
<dbReference type="GO" id="GO:0016604">
    <property type="term" value="C:nuclear body"/>
    <property type="evidence" value="ECO:0007669"/>
    <property type="project" value="TreeGrafter"/>
</dbReference>
<keyword evidence="3" id="KW-0227">DNA damage</keyword>
<dbReference type="PANTHER" id="PTHR15660:SF1">
    <property type="entry name" value="BRISC AND BRCA1-A COMPLEX MEMBER 1"/>
    <property type="match status" value="1"/>
</dbReference>
<evidence type="ECO:0000256" key="1">
    <source>
        <dbReference type="ARBA" id="ARBA00004123"/>
    </source>
</evidence>
<evidence type="ECO:0000256" key="4">
    <source>
        <dbReference type="ARBA" id="ARBA00023204"/>
    </source>
</evidence>
<dbReference type="PANTHER" id="PTHR15660">
    <property type="entry name" value="BRISC AND BRCA1-A COMPLEX MEMBER 1"/>
    <property type="match status" value="1"/>
</dbReference>
<organism evidence="7 8">
    <name type="scientific">Pavo cristatus</name>
    <name type="common">Indian peafowl</name>
    <name type="synonym">Blue peafowl</name>
    <dbReference type="NCBI Taxonomy" id="9049"/>
    <lineage>
        <taxon>Eukaryota</taxon>
        <taxon>Metazoa</taxon>
        <taxon>Chordata</taxon>
        <taxon>Craniata</taxon>
        <taxon>Vertebrata</taxon>
        <taxon>Euteleostomi</taxon>
        <taxon>Archelosauria</taxon>
        <taxon>Archosauria</taxon>
        <taxon>Dinosauria</taxon>
        <taxon>Saurischia</taxon>
        <taxon>Theropoda</taxon>
        <taxon>Coelurosauria</taxon>
        <taxon>Aves</taxon>
        <taxon>Neognathae</taxon>
        <taxon>Galloanserae</taxon>
        <taxon>Galliformes</taxon>
        <taxon>Phasianidae</taxon>
        <taxon>Phasianinae</taxon>
        <taxon>Pavo</taxon>
    </lineage>
</organism>
<dbReference type="Proteomes" id="UP000694428">
    <property type="component" value="Unplaced"/>
</dbReference>
<dbReference type="GO" id="GO:0070552">
    <property type="term" value="C:BRISC complex"/>
    <property type="evidence" value="ECO:0007669"/>
    <property type="project" value="InterPro"/>
</dbReference>
<dbReference type="AlphaFoldDB" id="A0A8C9FFB0"/>
<dbReference type="GO" id="GO:0007095">
    <property type="term" value="P:mitotic G2 DNA damage checkpoint signaling"/>
    <property type="evidence" value="ECO:0007669"/>
    <property type="project" value="TreeGrafter"/>
</dbReference>
<keyword evidence="2" id="KW-0963">Cytoplasm</keyword>
<reference evidence="7" key="1">
    <citation type="submission" date="2025-08" db="UniProtKB">
        <authorList>
            <consortium name="Ensembl"/>
        </authorList>
    </citation>
    <scope>IDENTIFICATION</scope>
</reference>
<evidence type="ECO:0000256" key="3">
    <source>
        <dbReference type="ARBA" id="ARBA00022763"/>
    </source>
</evidence>
<dbReference type="GO" id="GO:0045739">
    <property type="term" value="P:positive regulation of DNA repair"/>
    <property type="evidence" value="ECO:0007669"/>
    <property type="project" value="InterPro"/>
</dbReference>
<protein>
    <recommendedName>
        <fullName evidence="9">BABAM1</fullName>
    </recommendedName>
</protein>
<comment type="subcellular location">
    <subcellularLocation>
        <location evidence="1">Nucleus</location>
    </subcellularLocation>
</comment>
<proteinExistence type="predicted"/>
<dbReference type="GO" id="GO:0070531">
    <property type="term" value="C:BRCA1-A complex"/>
    <property type="evidence" value="ECO:0007669"/>
    <property type="project" value="InterPro"/>
</dbReference>
<accession>A0A8C9FFB0</accession>
<dbReference type="InterPro" id="IPR026126">
    <property type="entry name" value="BABAM1"/>
</dbReference>
<reference evidence="7" key="2">
    <citation type="submission" date="2025-09" db="UniProtKB">
        <authorList>
            <consortium name="Ensembl"/>
        </authorList>
    </citation>
    <scope>IDENTIFICATION</scope>
</reference>
<evidence type="ECO:0000256" key="5">
    <source>
        <dbReference type="ARBA" id="ARBA00023242"/>
    </source>
</evidence>
<dbReference type="GO" id="GO:0006302">
    <property type="term" value="P:double-strand break repair"/>
    <property type="evidence" value="ECO:0007669"/>
    <property type="project" value="TreeGrafter"/>
</dbReference>
<keyword evidence="5" id="KW-0539">Nucleus</keyword>
<evidence type="ECO:0000256" key="6">
    <source>
        <dbReference type="SAM" id="MobiDB-lite"/>
    </source>
</evidence>
<evidence type="ECO:0000256" key="2">
    <source>
        <dbReference type="ARBA" id="ARBA00022490"/>
    </source>
</evidence>
<evidence type="ECO:0000313" key="7">
    <source>
        <dbReference type="Ensembl" id="ENSPSTP00000013884.1"/>
    </source>
</evidence>